<dbReference type="EMBL" id="PDJK01000002">
    <property type="protein sequence ID" value="PFG48023.1"/>
    <property type="molecule type" value="Genomic_DNA"/>
</dbReference>
<keyword evidence="3" id="KW-1003">Cell membrane</keyword>
<keyword evidence="6 7" id="KW-0472">Membrane</keyword>
<protein>
    <submittedName>
        <fullName evidence="9">NitT/TauT family transport system permease protein</fullName>
    </submittedName>
</protein>
<evidence type="ECO:0000256" key="6">
    <source>
        <dbReference type="ARBA" id="ARBA00023136"/>
    </source>
</evidence>
<dbReference type="InterPro" id="IPR035906">
    <property type="entry name" value="MetI-like_sf"/>
</dbReference>
<dbReference type="PROSITE" id="PS50928">
    <property type="entry name" value="ABC_TM1"/>
    <property type="match status" value="1"/>
</dbReference>
<comment type="caution">
    <text evidence="9">The sequence shown here is derived from an EMBL/GenBank/DDBJ whole genome shotgun (WGS) entry which is preliminary data.</text>
</comment>
<keyword evidence="10" id="KW-1185">Reference proteome</keyword>
<feature type="transmembrane region" description="Helical" evidence="7">
    <location>
        <begin position="99"/>
        <end position="118"/>
    </location>
</feature>
<evidence type="ECO:0000256" key="7">
    <source>
        <dbReference type="RuleBase" id="RU363032"/>
    </source>
</evidence>
<dbReference type="CDD" id="cd06261">
    <property type="entry name" value="TM_PBP2"/>
    <property type="match status" value="1"/>
</dbReference>
<evidence type="ECO:0000256" key="5">
    <source>
        <dbReference type="ARBA" id="ARBA00022989"/>
    </source>
</evidence>
<dbReference type="AlphaFoldDB" id="A0A2A9FAP3"/>
<dbReference type="Gene3D" id="1.10.3720.10">
    <property type="entry name" value="MetI-like"/>
    <property type="match status" value="1"/>
</dbReference>
<dbReference type="PANTHER" id="PTHR30151:SF20">
    <property type="entry name" value="ABC TRANSPORTER PERMEASE PROTEIN HI_0355-RELATED"/>
    <property type="match status" value="1"/>
</dbReference>
<evidence type="ECO:0000256" key="1">
    <source>
        <dbReference type="ARBA" id="ARBA00004651"/>
    </source>
</evidence>
<dbReference type="SUPFAM" id="SSF161098">
    <property type="entry name" value="MetI-like"/>
    <property type="match status" value="1"/>
</dbReference>
<comment type="subcellular location">
    <subcellularLocation>
        <location evidence="1 7">Cell membrane</location>
        <topology evidence="1 7">Multi-pass membrane protein</topology>
    </subcellularLocation>
</comment>
<evidence type="ECO:0000313" key="9">
    <source>
        <dbReference type="EMBL" id="PFG48023.1"/>
    </source>
</evidence>
<keyword evidence="4 7" id="KW-0812">Transmembrane</keyword>
<feature type="transmembrane region" description="Helical" evidence="7">
    <location>
        <begin position="38"/>
        <end position="60"/>
    </location>
</feature>
<dbReference type="GO" id="GO:0005886">
    <property type="term" value="C:plasma membrane"/>
    <property type="evidence" value="ECO:0007669"/>
    <property type="project" value="UniProtKB-SubCell"/>
</dbReference>
<name>A0A2A9FAP3_9PSEU</name>
<feature type="domain" description="ABC transmembrane type-1" evidence="8">
    <location>
        <begin position="92"/>
        <end position="272"/>
    </location>
</feature>
<feature type="transmembrane region" description="Helical" evidence="7">
    <location>
        <begin position="210"/>
        <end position="232"/>
    </location>
</feature>
<evidence type="ECO:0000313" key="10">
    <source>
        <dbReference type="Proteomes" id="UP000243542"/>
    </source>
</evidence>
<evidence type="ECO:0000256" key="3">
    <source>
        <dbReference type="ARBA" id="ARBA00022475"/>
    </source>
</evidence>
<reference evidence="9 10" key="1">
    <citation type="submission" date="2017-10" db="EMBL/GenBank/DDBJ databases">
        <title>Sequencing the genomes of 1000 actinobacteria strains.</title>
        <authorList>
            <person name="Klenk H.-P."/>
        </authorList>
    </citation>
    <scope>NUCLEOTIDE SEQUENCE [LARGE SCALE GENOMIC DNA]</scope>
    <source>
        <strain evidence="9 10">DSM 46092</strain>
    </source>
</reference>
<evidence type="ECO:0000256" key="2">
    <source>
        <dbReference type="ARBA" id="ARBA00022448"/>
    </source>
</evidence>
<dbReference type="PANTHER" id="PTHR30151">
    <property type="entry name" value="ALKANE SULFONATE ABC TRANSPORTER-RELATED, MEMBRANE SUBUNIT"/>
    <property type="match status" value="1"/>
</dbReference>
<proteinExistence type="inferred from homology"/>
<evidence type="ECO:0000256" key="4">
    <source>
        <dbReference type="ARBA" id="ARBA00022692"/>
    </source>
</evidence>
<dbReference type="InterPro" id="IPR000515">
    <property type="entry name" value="MetI-like"/>
</dbReference>
<sequence length="295" mass="32272">MSLETSAASAEQLPVLETEQDVLARAKRSAARHRRNVWLLRLAIVVGWLGSWELAGRFWIDPFFYSMPSKIWQRLAEWFTAGTDFGSIWYQILVTVEEAFLGFVLGAIAGVLCGVVLGRSRYLAEVLAPFIKAANAMPRIVLAALFVIWFGLGLSSKVATVFVLVFFAVFFNAFTGAREVDRNLIDNARILGATRGQVLRSIVLPSATSWILSSLHVAFGFALIGAVVGEYTGAKAGMGFLIANAQGTFDTAGVYGGMLIVMVVALFAEWVIGTAERRLLRWRPQMSADDGNRAI</sequence>
<feature type="transmembrane region" description="Helical" evidence="7">
    <location>
        <begin position="158"/>
        <end position="177"/>
    </location>
</feature>
<dbReference type="Proteomes" id="UP000243542">
    <property type="component" value="Unassembled WGS sequence"/>
</dbReference>
<dbReference type="RefSeq" id="WP_098512081.1">
    <property type="nucleotide sequence ID" value="NZ_JBIAKZ010000017.1"/>
</dbReference>
<evidence type="ECO:0000259" key="8">
    <source>
        <dbReference type="PROSITE" id="PS50928"/>
    </source>
</evidence>
<accession>A0A2A9FAP3</accession>
<comment type="similarity">
    <text evidence="7">Belongs to the binding-protein-dependent transport system permease family.</text>
</comment>
<dbReference type="GO" id="GO:0055085">
    <property type="term" value="P:transmembrane transport"/>
    <property type="evidence" value="ECO:0007669"/>
    <property type="project" value="InterPro"/>
</dbReference>
<keyword evidence="2 7" id="KW-0813">Transport</keyword>
<gene>
    <name evidence="9" type="ORF">ATK36_3095</name>
</gene>
<feature type="transmembrane region" description="Helical" evidence="7">
    <location>
        <begin position="252"/>
        <end position="273"/>
    </location>
</feature>
<dbReference type="Pfam" id="PF00528">
    <property type="entry name" value="BPD_transp_1"/>
    <property type="match status" value="1"/>
</dbReference>
<organism evidence="9 10">
    <name type="scientific">Amycolatopsis sulphurea</name>
    <dbReference type="NCBI Taxonomy" id="76022"/>
    <lineage>
        <taxon>Bacteria</taxon>
        <taxon>Bacillati</taxon>
        <taxon>Actinomycetota</taxon>
        <taxon>Actinomycetes</taxon>
        <taxon>Pseudonocardiales</taxon>
        <taxon>Pseudonocardiaceae</taxon>
        <taxon>Amycolatopsis</taxon>
    </lineage>
</organism>
<feature type="transmembrane region" description="Helical" evidence="7">
    <location>
        <begin position="130"/>
        <end position="152"/>
    </location>
</feature>
<keyword evidence="5 7" id="KW-1133">Transmembrane helix</keyword>